<dbReference type="InterPro" id="IPR036188">
    <property type="entry name" value="FAD/NAD-bd_sf"/>
</dbReference>
<dbReference type="EMBL" id="CP163302">
    <property type="protein sequence ID" value="XDP44883.1"/>
    <property type="molecule type" value="Genomic_DNA"/>
</dbReference>
<dbReference type="GO" id="GO:0019622">
    <property type="term" value="P:3-(3-hydroxy)phenylpropionate catabolic process"/>
    <property type="evidence" value="ECO:0007669"/>
    <property type="project" value="TreeGrafter"/>
</dbReference>
<dbReference type="GO" id="GO:0008688">
    <property type="term" value="F:3-(3-hydroxyphenyl)propionate hydroxylase activity"/>
    <property type="evidence" value="ECO:0007669"/>
    <property type="project" value="TreeGrafter"/>
</dbReference>
<evidence type="ECO:0000259" key="2">
    <source>
        <dbReference type="Pfam" id="PF01494"/>
    </source>
</evidence>
<name>A0AB39L2T5_9MICC</name>
<proteinExistence type="predicted"/>
<dbReference type="PRINTS" id="PR00420">
    <property type="entry name" value="RNGMNOXGNASE"/>
</dbReference>
<evidence type="ECO:0000256" key="1">
    <source>
        <dbReference type="ARBA" id="ARBA00023002"/>
    </source>
</evidence>
<organism evidence="3">
    <name type="scientific">Sinomonas puerhi</name>
    <dbReference type="NCBI Taxonomy" id="3238584"/>
    <lineage>
        <taxon>Bacteria</taxon>
        <taxon>Bacillati</taxon>
        <taxon>Actinomycetota</taxon>
        <taxon>Actinomycetes</taxon>
        <taxon>Micrococcales</taxon>
        <taxon>Micrococcaceae</taxon>
        <taxon>Sinomonas</taxon>
    </lineage>
</organism>
<dbReference type="Pfam" id="PF01494">
    <property type="entry name" value="FAD_binding_3"/>
    <property type="match status" value="1"/>
</dbReference>
<gene>
    <name evidence="3" type="ORF">AB5L97_16675</name>
</gene>
<feature type="domain" description="FAD-binding" evidence="2">
    <location>
        <begin position="6"/>
        <end position="351"/>
    </location>
</feature>
<dbReference type="RefSeq" id="WP_369045493.1">
    <property type="nucleotide sequence ID" value="NZ_CP163302.1"/>
</dbReference>
<protein>
    <submittedName>
        <fullName evidence="3">FAD-dependent monooxygenase</fullName>
    </submittedName>
</protein>
<dbReference type="KEGG" id="spue:AB5L97_16675"/>
<sequence>MNAQPDADVVVVGGGPAGLAAAVGVALMGRTAIVVDSGGDRGPGGRAVMMHSGTLRVLSTMGCADAIVAEAATIDSMETRTPRHVLTTARFTALPGPYPFAVTLLQARTEAILRARAQELGVRLVTDRAMGVVQDHRGSAALLEGGASLGGRYLVGADGMHGTVRRAAGISYPDTGASSGDAENLTLADVVAPGYELRDRAIILTGPGGMLALVPLPQGRLRVVANLPEGHTAPTADSIQSLIDTRWSPRRSDRPQISVDEVVASTHLRIRHHLADRFRANRVLLAGDAGHVHSTAGGQGMNLGIRDGWYLARAIAGALDAEEAAQPDKADALLDSYASNRRAVAARVIDVTNRISRIMFPPAPFRPLVYLGVRLAERFGAGERQALALSGLLDTGPDMLRSSSQHLLAEPSGQRGLA</sequence>
<accession>A0AB39L2T5</accession>
<dbReference type="Gene3D" id="3.50.50.60">
    <property type="entry name" value="FAD/NAD(P)-binding domain"/>
    <property type="match status" value="1"/>
</dbReference>
<dbReference type="InterPro" id="IPR050631">
    <property type="entry name" value="PheA/TfdB_FAD_monoxygenase"/>
</dbReference>
<reference evidence="3" key="1">
    <citation type="submission" date="2024-07" db="EMBL/GenBank/DDBJ databases">
        <authorList>
            <person name="fu j."/>
        </authorList>
    </citation>
    <scope>NUCLEOTIDE SEQUENCE</scope>
    <source>
        <strain evidence="3">P10A9</strain>
    </source>
</reference>
<dbReference type="InterPro" id="IPR002938">
    <property type="entry name" value="FAD-bd"/>
</dbReference>
<dbReference type="SUPFAM" id="SSF51905">
    <property type="entry name" value="FAD/NAD(P)-binding domain"/>
    <property type="match status" value="1"/>
</dbReference>
<dbReference type="Gene3D" id="3.30.70.2450">
    <property type="match status" value="1"/>
</dbReference>
<dbReference type="GO" id="GO:0071949">
    <property type="term" value="F:FAD binding"/>
    <property type="evidence" value="ECO:0007669"/>
    <property type="project" value="InterPro"/>
</dbReference>
<keyword evidence="1" id="KW-0560">Oxidoreductase</keyword>
<evidence type="ECO:0000313" key="3">
    <source>
        <dbReference type="EMBL" id="XDP44883.1"/>
    </source>
</evidence>
<keyword evidence="3" id="KW-0503">Monooxygenase</keyword>
<dbReference type="PANTHER" id="PTHR43476">
    <property type="entry name" value="3-(3-HYDROXY-PHENYL)PROPIONATE/3-HYDROXYCINNAMIC ACID HYDROXYLASE"/>
    <property type="match status" value="1"/>
</dbReference>
<dbReference type="PANTHER" id="PTHR43476:SF3">
    <property type="entry name" value="FAD-BINDING MONOOXYGENASE"/>
    <property type="match status" value="1"/>
</dbReference>
<dbReference type="AlphaFoldDB" id="A0AB39L2T5"/>